<feature type="domain" description="GH16" evidence="9">
    <location>
        <begin position="110"/>
        <end position="317"/>
    </location>
</feature>
<dbReference type="Proteomes" id="UP001055439">
    <property type="component" value="Chromosome 8"/>
</dbReference>
<dbReference type="GO" id="GO:0048046">
    <property type="term" value="C:apoplast"/>
    <property type="evidence" value="ECO:0007669"/>
    <property type="project" value="InterPro"/>
</dbReference>
<keyword evidence="4" id="KW-1015">Disulfide bond</keyword>
<keyword evidence="11" id="KW-1185">Reference proteome</keyword>
<evidence type="ECO:0000256" key="2">
    <source>
        <dbReference type="ARBA" id="ARBA00022679"/>
    </source>
</evidence>
<dbReference type="GO" id="GO:0010411">
    <property type="term" value="P:xyloglucan metabolic process"/>
    <property type="evidence" value="ECO:0007669"/>
    <property type="project" value="InterPro"/>
</dbReference>
<dbReference type="InterPro" id="IPR010713">
    <property type="entry name" value="XET_C"/>
</dbReference>
<dbReference type="OrthoDB" id="4781at2759"/>
<reference evidence="10" key="1">
    <citation type="submission" date="2022-05" db="EMBL/GenBank/DDBJ databases">
        <title>The Musa troglodytarum L. genome provides insights into the mechanism of non-climacteric behaviour and enrichment of carotenoids.</title>
        <authorList>
            <person name="Wang J."/>
        </authorList>
    </citation>
    <scope>NUCLEOTIDE SEQUENCE</scope>
    <source>
        <tissue evidence="10">Leaf</tissue>
    </source>
</reference>
<dbReference type="EC" id="2.4.1.207" evidence="1"/>
<dbReference type="SUPFAM" id="SSF49899">
    <property type="entry name" value="Concanavalin A-like lectins/glucanases"/>
    <property type="match status" value="1"/>
</dbReference>
<feature type="region of interest" description="Disordered" evidence="7">
    <location>
        <begin position="389"/>
        <end position="421"/>
    </location>
</feature>
<evidence type="ECO:0000256" key="8">
    <source>
        <dbReference type="SAM" id="SignalP"/>
    </source>
</evidence>
<evidence type="ECO:0000256" key="3">
    <source>
        <dbReference type="ARBA" id="ARBA00022801"/>
    </source>
</evidence>
<feature type="compositionally biased region" description="Polar residues" evidence="7">
    <location>
        <begin position="412"/>
        <end position="421"/>
    </location>
</feature>
<evidence type="ECO:0000313" key="11">
    <source>
        <dbReference type="Proteomes" id="UP001055439"/>
    </source>
</evidence>
<protein>
    <recommendedName>
        <fullName evidence="1">xyloglucan:xyloglucosyl transferase</fullName>
        <ecNumber evidence="1">2.4.1.207</ecNumber>
    </recommendedName>
</protein>
<dbReference type="EMBL" id="CP097510">
    <property type="protein sequence ID" value="URE42036.1"/>
    <property type="molecule type" value="Genomic_DNA"/>
</dbReference>
<dbReference type="FunFam" id="2.60.120.200:FF:000025">
    <property type="entry name" value="Xyloglucan endotransglucosylase/hydrolase"/>
    <property type="match status" value="1"/>
</dbReference>
<gene>
    <name evidence="10" type="ORF">MUK42_15829</name>
</gene>
<dbReference type="Gene3D" id="2.60.120.200">
    <property type="match status" value="1"/>
</dbReference>
<dbReference type="PROSITE" id="PS51762">
    <property type="entry name" value="GH16_2"/>
    <property type="match status" value="1"/>
</dbReference>
<dbReference type="GO" id="GO:0042546">
    <property type="term" value="P:cell wall biogenesis"/>
    <property type="evidence" value="ECO:0007669"/>
    <property type="project" value="InterPro"/>
</dbReference>
<feature type="signal peptide" evidence="8">
    <location>
        <begin position="1"/>
        <end position="24"/>
    </location>
</feature>
<evidence type="ECO:0000256" key="7">
    <source>
        <dbReference type="SAM" id="MobiDB-lite"/>
    </source>
</evidence>
<evidence type="ECO:0000313" key="10">
    <source>
        <dbReference type="EMBL" id="URE42036.1"/>
    </source>
</evidence>
<keyword evidence="5" id="KW-0326">Glycosidase</keyword>
<evidence type="ECO:0000256" key="1">
    <source>
        <dbReference type="ARBA" id="ARBA00012152"/>
    </source>
</evidence>
<dbReference type="PANTHER" id="PTHR31062">
    <property type="entry name" value="XYLOGLUCAN ENDOTRANSGLUCOSYLASE/HYDROLASE PROTEIN 8-RELATED"/>
    <property type="match status" value="1"/>
</dbReference>
<dbReference type="CDD" id="cd02176">
    <property type="entry name" value="GH16_XET"/>
    <property type="match status" value="1"/>
</dbReference>
<dbReference type="InterPro" id="IPR000757">
    <property type="entry name" value="Beta-glucanase-like"/>
</dbReference>
<dbReference type="InterPro" id="IPR013320">
    <property type="entry name" value="ConA-like_dom_sf"/>
</dbReference>
<feature type="chain" id="PRO_5039022290" description="xyloglucan:xyloglucosyl transferase" evidence="8">
    <location>
        <begin position="25"/>
        <end position="421"/>
    </location>
</feature>
<dbReference type="AlphaFoldDB" id="A0A9E7L682"/>
<comment type="catalytic activity">
    <reaction evidence="6">
        <text>breaks a beta-(1-&gt;4) bond in the backbone of a xyloglucan and transfers the xyloglucanyl segment on to O-4 of the non-reducing terminal glucose residue of an acceptor, which can be a xyloglucan or an oligosaccharide of xyloglucan.</text>
        <dbReference type="EC" id="2.4.1.207"/>
    </reaction>
</comment>
<name>A0A9E7L682_9LILI</name>
<evidence type="ECO:0000256" key="5">
    <source>
        <dbReference type="ARBA" id="ARBA00023295"/>
    </source>
</evidence>
<keyword evidence="8" id="KW-0732">Signal</keyword>
<feature type="compositionally biased region" description="Basic residues" evidence="7">
    <location>
        <begin position="401"/>
        <end position="411"/>
    </location>
</feature>
<dbReference type="InterPro" id="IPR044791">
    <property type="entry name" value="Beta-glucanase/XTH"/>
</dbReference>
<evidence type="ECO:0000259" key="9">
    <source>
        <dbReference type="PROSITE" id="PS51762"/>
    </source>
</evidence>
<dbReference type="Pfam" id="PF06955">
    <property type="entry name" value="XET_C"/>
    <property type="match status" value="1"/>
</dbReference>
<feature type="non-terminal residue" evidence="10">
    <location>
        <position position="1"/>
    </location>
</feature>
<dbReference type="GO" id="GO:0004553">
    <property type="term" value="F:hydrolase activity, hydrolyzing O-glycosyl compounds"/>
    <property type="evidence" value="ECO:0007669"/>
    <property type="project" value="InterPro"/>
</dbReference>
<keyword evidence="3 10" id="KW-0378">Hydrolase</keyword>
<evidence type="ECO:0000256" key="6">
    <source>
        <dbReference type="ARBA" id="ARBA00034022"/>
    </source>
</evidence>
<evidence type="ECO:0000256" key="4">
    <source>
        <dbReference type="ARBA" id="ARBA00023157"/>
    </source>
</evidence>
<feature type="region of interest" description="Disordered" evidence="7">
    <location>
        <begin position="58"/>
        <end position="77"/>
    </location>
</feature>
<organism evidence="10 11">
    <name type="scientific">Musa troglodytarum</name>
    <name type="common">fe'i banana</name>
    <dbReference type="NCBI Taxonomy" id="320322"/>
    <lineage>
        <taxon>Eukaryota</taxon>
        <taxon>Viridiplantae</taxon>
        <taxon>Streptophyta</taxon>
        <taxon>Embryophyta</taxon>
        <taxon>Tracheophyta</taxon>
        <taxon>Spermatophyta</taxon>
        <taxon>Magnoliopsida</taxon>
        <taxon>Liliopsida</taxon>
        <taxon>Zingiberales</taxon>
        <taxon>Musaceae</taxon>
        <taxon>Musa</taxon>
    </lineage>
</organism>
<dbReference type="GO" id="GO:0016762">
    <property type="term" value="F:xyloglucan:xyloglucosyl transferase activity"/>
    <property type="evidence" value="ECO:0007669"/>
    <property type="project" value="UniProtKB-EC"/>
</dbReference>
<sequence length="421" mass="47554">RHSSFQILLAVSLSLSLSLSRSKASLGLLLLHKYTFLSSSPKKHRERVSSFLNTTLERSTHTEHAQRTPAAERQMNKQEKGEMVVCSSSFFFLLLASSLLLSSSSSSSHVASSILKLPDLATLSFEEAYTQLFGDSNLALYRNGSTVHLSLDQRTGAGFASQDLYLHGFFSASIKLPSDYAAGVVVAFYMSNGDIFEKTHDELDFEFLGNIRGREWRVQTNVYGNGSTAIGREERYGLWFDPTEDFHRYSILWSHDKILFYIDDTPIREVTRTQAMGGQFPSKPMSLYATIWDGSNWATLGGRYKVNYKYAPYVAKFADLILHGCAVDPSGHTQSCQRPDVLLYDAITMSTVQRSAMEKFRKKYMTYSYCHDRVRYPTLLPECEIGPESESFHASGETKLNKHRNRAKRHQWSSAGTAPWV</sequence>
<dbReference type="Pfam" id="PF00722">
    <property type="entry name" value="Glyco_hydro_16"/>
    <property type="match status" value="1"/>
</dbReference>
<keyword evidence="2" id="KW-0808">Transferase</keyword>
<proteinExistence type="predicted"/>
<dbReference type="InterPro" id="IPR016455">
    <property type="entry name" value="XTH"/>
</dbReference>
<accession>A0A9E7L682</accession>